<dbReference type="RefSeq" id="WP_154383802.1">
    <property type="nucleotide sequence ID" value="NZ_WKJK01000052.1"/>
</dbReference>
<protein>
    <submittedName>
        <fullName evidence="6">AMP-binding protein</fullName>
    </submittedName>
</protein>
<feature type="domain" description="Carrier" evidence="5">
    <location>
        <begin position="226"/>
        <end position="300"/>
    </location>
</feature>
<organism evidence="6 7">
    <name type="scientific">Duganella guangzhouensis</name>
    <dbReference type="NCBI Taxonomy" id="2666084"/>
    <lineage>
        <taxon>Bacteria</taxon>
        <taxon>Pseudomonadati</taxon>
        <taxon>Pseudomonadota</taxon>
        <taxon>Betaproteobacteria</taxon>
        <taxon>Burkholderiales</taxon>
        <taxon>Oxalobacteraceae</taxon>
        <taxon>Telluria group</taxon>
        <taxon>Duganella</taxon>
    </lineage>
</organism>
<dbReference type="Pfam" id="PF00501">
    <property type="entry name" value="AMP-binding"/>
    <property type="match status" value="2"/>
</dbReference>
<dbReference type="SUPFAM" id="SSF52777">
    <property type="entry name" value="CoA-dependent acyltransferases"/>
    <property type="match status" value="2"/>
</dbReference>
<dbReference type="InterPro" id="IPR009081">
    <property type="entry name" value="PP-bd_ACP"/>
</dbReference>
<dbReference type="Proteomes" id="UP000433309">
    <property type="component" value="Unassembled WGS sequence"/>
</dbReference>
<evidence type="ECO:0000259" key="5">
    <source>
        <dbReference type="PROSITE" id="PS50075"/>
    </source>
</evidence>
<dbReference type="Gene3D" id="3.30.559.30">
    <property type="entry name" value="Nonribosomal peptide synthetase, condensation domain"/>
    <property type="match status" value="1"/>
</dbReference>
<dbReference type="Gene3D" id="3.30.559.10">
    <property type="entry name" value="Chloramphenicol acetyltransferase-like domain"/>
    <property type="match status" value="1"/>
</dbReference>
<keyword evidence="7" id="KW-1185">Reference proteome</keyword>
<dbReference type="InterPro" id="IPR023213">
    <property type="entry name" value="CAT-like_dom_sf"/>
</dbReference>
<dbReference type="InterPro" id="IPR006162">
    <property type="entry name" value="Ppantetheine_attach_site"/>
</dbReference>
<dbReference type="Gene3D" id="3.30.300.30">
    <property type="match status" value="1"/>
</dbReference>
<dbReference type="CDD" id="cd19544">
    <property type="entry name" value="E-C_NRPS"/>
    <property type="match status" value="1"/>
</dbReference>
<dbReference type="InterPro" id="IPR045851">
    <property type="entry name" value="AMP-bd_C_sf"/>
</dbReference>
<dbReference type="GO" id="GO:0003824">
    <property type="term" value="F:catalytic activity"/>
    <property type="evidence" value="ECO:0007669"/>
    <property type="project" value="InterPro"/>
</dbReference>
<dbReference type="PROSITE" id="PS50075">
    <property type="entry name" value="CARRIER"/>
    <property type="match status" value="1"/>
</dbReference>
<dbReference type="PROSITE" id="PS00012">
    <property type="entry name" value="PHOSPHOPANTETHEINE"/>
    <property type="match status" value="1"/>
</dbReference>
<accession>A0A6I2LAC0</accession>
<dbReference type="GO" id="GO:0043041">
    <property type="term" value="P:amino acid activation for nonribosomal peptide biosynthetic process"/>
    <property type="evidence" value="ECO:0007669"/>
    <property type="project" value="TreeGrafter"/>
</dbReference>
<dbReference type="FunFam" id="1.10.1200.10:FF:000005">
    <property type="entry name" value="Nonribosomal peptide synthetase 1"/>
    <property type="match status" value="1"/>
</dbReference>
<comment type="similarity">
    <text evidence="2">Belongs to the ATP-dependent AMP-binding enzyme family.</text>
</comment>
<comment type="caution">
    <text evidence="6">The sequence shown here is derived from an EMBL/GenBank/DDBJ whole genome shotgun (WGS) entry which is preliminary data.</text>
</comment>
<sequence>LINSYGPTETVITSVVQDCAAYLQGDLPLPAQMPIGRPLAGRHCHVLDANLSLTPPGVPGELYIGGPLLARGYMGRAGLSSERFVADPFDDAGGRLYRTGDLARWNSAGQLEYLGRTDHQVKIRGFRIELGEIEARLLALPDVSAAVVVALAAPGGSQMLAAYVAGAPGAVPDAQELRAVLAAQLPDYMVPSSLSVLDALPLNANGKIDRKALPAPDWDAGSRYEAPQGTAEQALAAIWSDVLDLERVSRHANFFELGGHSLLAIRLLERMRQAGWHADVRLLFQQPQLAAFASAVASRSSGTAQSHFAVPPNGISDGCGAIEPAMLTLLSLEPEHIRRLEHVVSGGAGNIQDIYPLVPLQEGILFHHLLQTAGDAYVTRCLLSFDNEVALLRFIAALNQVIDRHDILRTTIVWEGLPAPVQLVCRHAPLALEWLSDGPDAAERLQAHVDPAHYRIDVTKAPLLRAIAVRDVVNQRWLLQLPSHNLVLDHTTQELLIEEIALIQQGRAAELPVPVAFRNFVARARLGVSVEEHERFLSRMLGDVEEPTAPFGILDVQGDGIGVEELRVPLATRLSTSIRRLAQQLGVSPAAIFHLAWAAVLARTSGKDDVVFGTVMFGRMQGGEGIERALGMFINTLPVRARLHGRSVIEGLREMHDLLTELLHHEHASLTLAQRCSGLAAGTPLFSALFNYRYSPRAEEGAQPVLQDMQVLGGGERTSYPYTLSVDDLGRGYSLVLQVTERVGARRMGDYMVAALTELAAALEHTPALMLDALALAPEPELRLLRQLGVNGQRHPDRETVLQMFEREADAHPEATALVHADEELSYAELNRRVNRLAHLLIARGVRPEMPVGVALERSTGMIVGLLAILKAGGAYVPLDPDYPAERLAAMVEDSGMRLLLTQSSVAARIPAPEGLQILHTDLLDVSHHSA</sequence>
<dbReference type="InterPro" id="IPR042099">
    <property type="entry name" value="ANL_N_sf"/>
</dbReference>
<dbReference type="SUPFAM" id="SSF47336">
    <property type="entry name" value="ACP-like"/>
    <property type="match status" value="1"/>
</dbReference>
<keyword evidence="3" id="KW-0596">Phosphopantetheine</keyword>
<dbReference type="InterPro" id="IPR025110">
    <property type="entry name" value="AMP-bd_C"/>
</dbReference>
<dbReference type="Gene3D" id="1.10.1200.10">
    <property type="entry name" value="ACP-like"/>
    <property type="match status" value="1"/>
</dbReference>
<comment type="cofactor">
    <cofactor evidence="1">
        <name>pantetheine 4'-phosphate</name>
        <dbReference type="ChEBI" id="CHEBI:47942"/>
    </cofactor>
</comment>
<evidence type="ECO:0000256" key="2">
    <source>
        <dbReference type="ARBA" id="ARBA00006432"/>
    </source>
</evidence>
<dbReference type="Gene3D" id="3.40.50.980">
    <property type="match status" value="2"/>
</dbReference>
<dbReference type="Gene3D" id="3.40.50.12780">
    <property type="entry name" value="N-terminal domain of ligase-like"/>
    <property type="match status" value="1"/>
</dbReference>
<reference evidence="6 7" key="1">
    <citation type="submission" date="2019-11" db="EMBL/GenBank/DDBJ databases">
        <title>Novel species isolated from a subtropical stream in China.</title>
        <authorList>
            <person name="Lu H."/>
        </authorList>
    </citation>
    <scope>NUCLEOTIDE SEQUENCE [LARGE SCALE GENOMIC DNA]</scope>
    <source>
        <strain evidence="6 7">FT80W</strain>
    </source>
</reference>
<dbReference type="AlphaFoldDB" id="A0A6I2LAC0"/>
<dbReference type="InterPro" id="IPR001242">
    <property type="entry name" value="Condensation_dom"/>
</dbReference>
<dbReference type="GO" id="GO:0005737">
    <property type="term" value="C:cytoplasm"/>
    <property type="evidence" value="ECO:0007669"/>
    <property type="project" value="TreeGrafter"/>
</dbReference>
<name>A0A6I2LAC0_9BURK</name>
<evidence type="ECO:0000256" key="1">
    <source>
        <dbReference type="ARBA" id="ARBA00001957"/>
    </source>
</evidence>
<evidence type="ECO:0000256" key="4">
    <source>
        <dbReference type="ARBA" id="ARBA00022553"/>
    </source>
</evidence>
<dbReference type="Pfam" id="PF13193">
    <property type="entry name" value="AMP-binding_C"/>
    <property type="match status" value="1"/>
</dbReference>
<proteinExistence type="inferred from homology"/>
<dbReference type="Pfam" id="PF00550">
    <property type="entry name" value="PP-binding"/>
    <property type="match status" value="1"/>
</dbReference>
<evidence type="ECO:0000256" key="3">
    <source>
        <dbReference type="ARBA" id="ARBA00022450"/>
    </source>
</evidence>
<dbReference type="PANTHER" id="PTHR45527">
    <property type="entry name" value="NONRIBOSOMAL PEPTIDE SYNTHETASE"/>
    <property type="match status" value="1"/>
</dbReference>
<dbReference type="EMBL" id="WKJK01000052">
    <property type="protein sequence ID" value="MRW94938.1"/>
    <property type="molecule type" value="Genomic_DNA"/>
</dbReference>
<dbReference type="FunFam" id="3.30.300.30:FF:000010">
    <property type="entry name" value="Enterobactin synthetase component F"/>
    <property type="match status" value="1"/>
</dbReference>
<evidence type="ECO:0000313" key="6">
    <source>
        <dbReference type="EMBL" id="MRW94938.1"/>
    </source>
</evidence>
<gene>
    <name evidence="6" type="ORF">GJ699_33825</name>
</gene>
<dbReference type="Pfam" id="PF00668">
    <property type="entry name" value="Condensation"/>
    <property type="match status" value="1"/>
</dbReference>
<dbReference type="InterPro" id="IPR000873">
    <property type="entry name" value="AMP-dep_synth/lig_dom"/>
</dbReference>
<dbReference type="GO" id="GO:0031177">
    <property type="term" value="F:phosphopantetheine binding"/>
    <property type="evidence" value="ECO:0007669"/>
    <property type="project" value="TreeGrafter"/>
</dbReference>
<dbReference type="InterPro" id="IPR036736">
    <property type="entry name" value="ACP-like_sf"/>
</dbReference>
<keyword evidence="4" id="KW-0597">Phosphoprotein</keyword>
<dbReference type="PANTHER" id="PTHR45527:SF1">
    <property type="entry name" value="FATTY ACID SYNTHASE"/>
    <property type="match status" value="1"/>
</dbReference>
<dbReference type="GO" id="GO:0044550">
    <property type="term" value="P:secondary metabolite biosynthetic process"/>
    <property type="evidence" value="ECO:0007669"/>
    <property type="project" value="TreeGrafter"/>
</dbReference>
<feature type="non-terminal residue" evidence="6">
    <location>
        <position position="1"/>
    </location>
</feature>
<evidence type="ECO:0000313" key="7">
    <source>
        <dbReference type="Proteomes" id="UP000433309"/>
    </source>
</evidence>
<dbReference type="SUPFAM" id="SSF56801">
    <property type="entry name" value="Acetyl-CoA synthetase-like"/>
    <property type="match status" value="2"/>
</dbReference>
<feature type="non-terminal residue" evidence="6">
    <location>
        <position position="931"/>
    </location>
</feature>